<accession>A0A1S0TP51</accession>
<dbReference type="InParanoid" id="A0A1S0TP51"/>
<reference evidence="2" key="1">
    <citation type="submission" date="2012-04" db="EMBL/GenBank/DDBJ databases">
        <title>The Genome Sequence of Loa loa.</title>
        <authorList>
            <consortium name="The Broad Institute Genome Sequencing Platform"/>
            <consortium name="Broad Institute Genome Sequencing Center for Infectious Disease"/>
            <person name="Nutman T.B."/>
            <person name="Fink D.L."/>
            <person name="Russ C."/>
            <person name="Young S."/>
            <person name="Zeng Q."/>
            <person name="Gargeya S."/>
            <person name="Alvarado L."/>
            <person name="Berlin A."/>
            <person name="Chapman S.B."/>
            <person name="Chen Z."/>
            <person name="Freedman E."/>
            <person name="Gellesch M."/>
            <person name="Goldberg J."/>
            <person name="Griggs A."/>
            <person name="Gujja S."/>
            <person name="Heilman E.R."/>
            <person name="Heiman D."/>
            <person name="Howarth C."/>
            <person name="Mehta T."/>
            <person name="Neiman D."/>
            <person name="Pearson M."/>
            <person name="Roberts A."/>
            <person name="Saif S."/>
            <person name="Shea T."/>
            <person name="Shenoy N."/>
            <person name="Sisk P."/>
            <person name="Stolte C."/>
            <person name="Sykes S."/>
            <person name="White J."/>
            <person name="Yandava C."/>
            <person name="Haas B."/>
            <person name="Henn M.R."/>
            <person name="Nusbaum C."/>
            <person name="Birren B."/>
        </authorList>
    </citation>
    <scope>NUCLEOTIDE SEQUENCE [LARGE SCALE GENOMIC DNA]</scope>
</reference>
<sequence>MHHCDNMGTFLIVHSLIHPIFGGKNLLFYPEQRSSDSSDYNSISKSVGYGSDGTNKSISNNIMTPPSIKADKVTVVKSNGGSKRRRMAPLTVSKLLMIAAVSMTPGKLLMEISIITIKQLARLIALLLLLLSLLPVTVVTDELLNARCQTMCLHQLEIVSGVKKSLNSIHSLTMKFGKCDQSLESKNVQTIDWNRLRYWTSMIAV</sequence>
<keyword evidence="1" id="KW-1133">Transmembrane helix</keyword>
<dbReference type="CTD" id="9948342"/>
<keyword evidence="1" id="KW-0812">Transmembrane</keyword>
<feature type="transmembrane region" description="Helical" evidence="1">
    <location>
        <begin position="123"/>
        <end position="144"/>
    </location>
</feature>
<dbReference type="KEGG" id="loa:LOAG_10894"/>
<evidence type="ECO:0000256" key="1">
    <source>
        <dbReference type="SAM" id="Phobius"/>
    </source>
</evidence>
<gene>
    <name evidence="2" type="ORF">LOAG_10894</name>
</gene>
<organism evidence="2">
    <name type="scientific">Loa loa</name>
    <name type="common">Eye worm</name>
    <name type="synonym">Filaria loa</name>
    <dbReference type="NCBI Taxonomy" id="7209"/>
    <lineage>
        <taxon>Eukaryota</taxon>
        <taxon>Metazoa</taxon>
        <taxon>Ecdysozoa</taxon>
        <taxon>Nematoda</taxon>
        <taxon>Chromadorea</taxon>
        <taxon>Rhabditida</taxon>
        <taxon>Spirurina</taxon>
        <taxon>Spiruromorpha</taxon>
        <taxon>Filarioidea</taxon>
        <taxon>Onchocercidae</taxon>
        <taxon>Loa</taxon>
    </lineage>
</organism>
<dbReference type="GeneID" id="9948342"/>
<keyword evidence="1" id="KW-0472">Membrane</keyword>
<dbReference type="RefSeq" id="XP_003146465.1">
    <property type="nucleotide sequence ID" value="XM_003146417.1"/>
</dbReference>
<dbReference type="AlphaFoldDB" id="A0A1S0TP51"/>
<name>A0A1S0TP51_LOALO</name>
<dbReference type="EMBL" id="JH712084">
    <property type="protein sequence ID" value="EFO17605.1"/>
    <property type="molecule type" value="Genomic_DNA"/>
</dbReference>
<evidence type="ECO:0000313" key="2">
    <source>
        <dbReference type="EMBL" id="EFO17605.1"/>
    </source>
</evidence>
<feature type="transmembrane region" description="Helical" evidence="1">
    <location>
        <begin position="95"/>
        <end position="117"/>
    </location>
</feature>
<protein>
    <submittedName>
        <fullName evidence="2">Uncharacterized protein</fullName>
    </submittedName>
</protein>
<proteinExistence type="predicted"/>
<dbReference type="OrthoDB" id="5877032at2759"/>